<evidence type="ECO:0000313" key="1">
    <source>
        <dbReference type="EMBL" id="CAI2380353.1"/>
    </source>
</evidence>
<keyword evidence="2" id="KW-1185">Reference proteome</keyword>
<comment type="caution">
    <text evidence="1">The sequence shown here is derived from an EMBL/GenBank/DDBJ whole genome shotgun (WGS) entry which is preliminary data.</text>
</comment>
<evidence type="ECO:0000313" key="2">
    <source>
        <dbReference type="Proteomes" id="UP001295684"/>
    </source>
</evidence>
<sequence length="72" mass="8194">MEAKNLLKMNYSYYYQKNRRMPKKVVRAGIISNQALPLATRQLATNPETPSRCKCGVSVKAPRNIVNIKLLT</sequence>
<dbReference type="Proteomes" id="UP001295684">
    <property type="component" value="Unassembled WGS sequence"/>
</dbReference>
<reference evidence="1" key="1">
    <citation type="submission" date="2023-07" db="EMBL/GenBank/DDBJ databases">
        <authorList>
            <consortium name="AG Swart"/>
            <person name="Singh M."/>
            <person name="Singh A."/>
            <person name="Seah K."/>
            <person name="Emmerich C."/>
        </authorList>
    </citation>
    <scope>NUCLEOTIDE SEQUENCE</scope>
    <source>
        <strain evidence="1">DP1</strain>
    </source>
</reference>
<accession>A0AAD1XVT7</accession>
<gene>
    <name evidence="1" type="ORF">ECRASSUSDP1_LOCUS21787</name>
</gene>
<name>A0AAD1XVT7_EUPCR</name>
<proteinExistence type="predicted"/>
<dbReference type="EMBL" id="CAMPGE010022305">
    <property type="protein sequence ID" value="CAI2380353.1"/>
    <property type="molecule type" value="Genomic_DNA"/>
</dbReference>
<dbReference type="AlphaFoldDB" id="A0AAD1XVT7"/>
<organism evidence="1 2">
    <name type="scientific">Euplotes crassus</name>
    <dbReference type="NCBI Taxonomy" id="5936"/>
    <lineage>
        <taxon>Eukaryota</taxon>
        <taxon>Sar</taxon>
        <taxon>Alveolata</taxon>
        <taxon>Ciliophora</taxon>
        <taxon>Intramacronucleata</taxon>
        <taxon>Spirotrichea</taxon>
        <taxon>Hypotrichia</taxon>
        <taxon>Euplotida</taxon>
        <taxon>Euplotidae</taxon>
        <taxon>Moneuplotes</taxon>
    </lineage>
</organism>
<protein>
    <submittedName>
        <fullName evidence="1">Uncharacterized protein</fullName>
    </submittedName>
</protein>